<reference evidence="1 2" key="1">
    <citation type="journal article" date="2005" name="Nature">
        <title>The genome of the social amoeba Dictyostelium discoideum.</title>
        <authorList>
            <consortium name="The Dictyostelium discoideum Sequencing Consortium"/>
            <person name="Eichinger L."/>
            <person name="Pachebat J.A."/>
            <person name="Glockner G."/>
            <person name="Rajandream M.A."/>
            <person name="Sucgang R."/>
            <person name="Berriman M."/>
            <person name="Song J."/>
            <person name="Olsen R."/>
            <person name="Szafranski K."/>
            <person name="Xu Q."/>
            <person name="Tunggal B."/>
            <person name="Kummerfeld S."/>
            <person name="Madera M."/>
            <person name="Konfortov B.A."/>
            <person name="Rivero F."/>
            <person name="Bankier A.T."/>
            <person name="Lehmann R."/>
            <person name="Hamlin N."/>
            <person name="Davies R."/>
            <person name="Gaudet P."/>
            <person name="Fey P."/>
            <person name="Pilcher K."/>
            <person name="Chen G."/>
            <person name="Saunders D."/>
            <person name="Sodergren E."/>
            <person name="Davis P."/>
            <person name="Kerhornou A."/>
            <person name="Nie X."/>
            <person name="Hall N."/>
            <person name="Anjard C."/>
            <person name="Hemphill L."/>
            <person name="Bason N."/>
            <person name="Farbrother P."/>
            <person name="Desany B."/>
            <person name="Just E."/>
            <person name="Morio T."/>
            <person name="Rost R."/>
            <person name="Churcher C."/>
            <person name="Cooper J."/>
            <person name="Haydock S."/>
            <person name="van Driessche N."/>
            <person name="Cronin A."/>
            <person name="Goodhead I."/>
            <person name="Muzny D."/>
            <person name="Mourier T."/>
            <person name="Pain A."/>
            <person name="Lu M."/>
            <person name="Harper D."/>
            <person name="Lindsay R."/>
            <person name="Hauser H."/>
            <person name="James K."/>
            <person name="Quiles M."/>
            <person name="Madan Babu M."/>
            <person name="Saito T."/>
            <person name="Buchrieser C."/>
            <person name="Wardroper A."/>
            <person name="Felder M."/>
            <person name="Thangavelu M."/>
            <person name="Johnson D."/>
            <person name="Knights A."/>
            <person name="Loulseged H."/>
            <person name="Mungall K."/>
            <person name="Oliver K."/>
            <person name="Price C."/>
            <person name="Quail M.A."/>
            <person name="Urushihara H."/>
            <person name="Hernandez J."/>
            <person name="Rabbinowitsch E."/>
            <person name="Steffen D."/>
            <person name="Sanders M."/>
            <person name="Ma J."/>
            <person name="Kohara Y."/>
            <person name="Sharp S."/>
            <person name="Simmonds M."/>
            <person name="Spiegler S."/>
            <person name="Tivey A."/>
            <person name="Sugano S."/>
            <person name="White B."/>
            <person name="Walker D."/>
            <person name="Woodward J."/>
            <person name="Winckler T."/>
            <person name="Tanaka Y."/>
            <person name="Shaulsky G."/>
            <person name="Schleicher M."/>
            <person name="Weinstock G."/>
            <person name="Rosenthal A."/>
            <person name="Cox E.C."/>
            <person name="Chisholm R.L."/>
            <person name="Gibbs R."/>
            <person name="Loomis W.F."/>
            <person name="Platzer M."/>
            <person name="Kay R.R."/>
            <person name="Williams J."/>
            <person name="Dear P.H."/>
            <person name="Noegel A.A."/>
            <person name="Barrell B."/>
            <person name="Kuspa A."/>
        </authorList>
    </citation>
    <scope>NUCLEOTIDE SEQUENCE [LARGE SCALE GENOMIC DNA]</scope>
    <source>
        <strain evidence="1 2">AX4</strain>
    </source>
</reference>
<proteinExistence type="predicted"/>
<comment type="caution">
    <text evidence="1">The sequence shown here is derived from an EMBL/GenBank/DDBJ whole genome shotgun (WGS) entry which is preliminary data.</text>
</comment>
<dbReference type="KEGG" id="ddi:DDB_G0274611"/>
<evidence type="ECO:0000313" key="2">
    <source>
        <dbReference type="Proteomes" id="UP000002195"/>
    </source>
</evidence>
<dbReference type="EMBL" id="AAFI02000012">
    <property type="protein sequence ID" value="EAL70198.1"/>
    <property type="molecule type" value="Genomic_DNA"/>
</dbReference>
<sequence>MTSTSTPRLYTEEIMFSNCDPLSINNVKELFKKPYLESIDIPLFTIFYFACGWLSFNSLNDIGPVELIIKNTITSLYFTKETFTCLKKKIII</sequence>
<dbReference type="AlphaFoldDB" id="Q554L1"/>
<dbReference type="GeneID" id="8619740"/>
<keyword evidence="2" id="KW-1185">Reference proteome</keyword>
<dbReference type="VEuPathDB" id="AmoebaDB:DDB_G0274611"/>
<organism evidence="1 2">
    <name type="scientific">Dictyostelium discoideum</name>
    <name type="common">Social amoeba</name>
    <dbReference type="NCBI Taxonomy" id="44689"/>
    <lineage>
        <taxon>Eukaryota</taxon>
        <taxon>Amoebozoa</taxon>
        <taxon>Evosea</taxon>
        <taxon>Eumycetozoa</taxon>
        <taxon>Dictyostelia</taxon>
        <taxon>Dictyosteliales</taxon>
        <taxon>Dictyosteliaceae</taxon>
        <taxon>Dictyostelium</taxon>
    </lineage>
</organism>
<dbReference type="Proteomes" id="UP000002195">
    <property type="component" value="Unassembled WGS sequence"/>
</dbReference>
<accession>Q554L1</accession>
<gene>
    <name evidence="1" type="ORF">DDB_G0274611</name>
</gene>
<dbReference type="PaxDb" id="44689-DDB0203139"/>
<dbReference type="HOGENOM" id="CLU_2417803_0_0_1"/>
<name>Q554L1_DICDI</name>
<dbReference type="InParanoid" id="Q554L1"/>
<protein>
    <submittedName>
        <fullName evidence="1">Uncharacterized protein</fullName>
    </submittedName>
</protein>
<dbReference type="RefSeq" id="XP_644312.1">
    <property type="nucleotide sequence ID" value="XM_639220.1"/>
</dbReference>
<evidence type="ECO:0000313" key="1">
    <source>
        <dbReference type="EMBL" id="EAL70198.1"/>
    </source>
</evidence>